<dbReference type="WBParaSite" id="DME_0000626901-mRNA-1">
    <property type="protein sequence ID" value="DME_0000626901-mRNA-1"/>
    <property type="gene ID" value="DME_0000626901"/>
</dbReference>
<dbReference type="InterPro" id="IPR036846">
    <property type="entry name" value="GM2-AP_sf"/>
</dbReference>
<organism evidence="4 6">
    <name type="scientific">Dracunculus medinensis</name>
    <name type="common">Guinea worm</name>
    <dbReference type="NCBI Taxonomy" id="318479"/>
    <lineage>
        <taxon>Eukaryota</taxon>
        <taxon>Metazoa</taxon>
        <taxon>Ecdysozoa</taxon>
        <taxon>Nematoda</taxon>
        <taxon>Chromadorea</taxon>
        <taxon>Rhabditida</taxon>
        <taxon>Spirurina</taxon>
        <taxon>Dracunculoidea</taxon>
        <taxon>Dracunculidae</taxon>
        <taxon>Dracunculus</taxon>
    </lineage>
</organism>
<dbReference type="STRING" id="318479.A0A0N4UFP3"/>
<dbReference type="Proteomes" id="UP000038040">
    <property type="component" value="Unplaced"/>
</dbReference>
<protein>
    <submittedName>
        <fullName evidence="6">Laminin N-terminal domain-containing protein</fullName>
    </submittedName>
</protein>
<dbReference type="PANTHER" id="PTHR17357">
    <property type="entry name" value="GM2 GANGLIOSIDE ACTIVATOR PROTEIN"/>
    <property type="match status" value="1"/>
</dbReference>
<dbReference type="EMBL" id="UYYG01000015">
    <property type="protein sequence ID" value="VDN51193.1"/>
    <property type="molecule type" value="Genomic_DNA"/>
</dbReference>
<dbReference type="InterPro" id="IPR028996">
    <property type="entry name" value="GM2-AP"/>
</dbReference>
<evidence type="ECO:0000256" key="2">
    <source>
        <dbReference type="SAM" id="SignalP"/>
    </source>
</evidence>
<dbReference type="GO" id="GO:0005319">
    <property type="term" value="F:lipid transporter activity"/>
    <property type="evidence" value="ECO:0007669"/>
    <property type="project" value="TreeGrafter"/>
</dbReference>
<reference evidence="3 5" key="2">
    <citation type="submission" date="2018-11" db="EMBL/GenBank/DDBJ databases">
        <authorList>
            <consortium name="Pathogen Informatics"/>
        </authorList>
    </citation>
    <scope>NUCLEOTIDE SEQUENCE [LARGE SCALE GENOMIC DNA]</scope>
</reference>
<dbReference type="GO" id="GO:0006689">
    <property type="term" value="P:ganglioside catabolic process"/>
    <property type="evidence" value="ECO:0007669"/>
    <property type="project" value="InterPro"/>
</dbReference>
<dbReference type="GO" id="GO:0008047">
    <property type="term" value="F:enzyme activator activity"/>
    <property type="evidence" value="ECO:0007669"/>
    <property type="project" value="InterPro"/>
</dbReference>
<proteinExistence type="predicted"/>
<sequence length="175" mass="20366">MWRMLIRLRIRPYLLIFINCIAVCGAQSPLYRAWEDTFPGQVPFWEKYNTGPYGVVIRGWQFSRCASEQWTDYIVNVSKIVIWPHFPRFPGPVYFNVTMDVNEELSFDTIELDLEVRHAVTNKQGSKGWQVIPCQGWNILDGCDGVGSWYSFYIQMSHLIRKEGKAKGNDCKNCT</sequence>
<dbReference type="PANTHER" id="PTHR17357:SF0">
    <property type="entry name" value="GANGLIOSIDE GM2 ACTIVATOR"/>
    <property type="match status" value="1"/>
</dbReference>
<evidence type="ECO:0000313" key="6">
    <source>
        <dbReference type="WBParaSite" id="DME_0000626901-mRNA-1"/>
    </source>
</evidence>
<evidence type="ECO:0000313" key="4">
    <source>
        <dbReference type="Proteomes" id="UP000038040"/>
    </source>
</evidence>
<accession>A0A0N4UFP3</accession>
<evidence type="ECO:0000256" key="1">
    <source>
        <dbReference type="ARBA" id="ARBA00022729"/>
    </source>
</evidence>
<reference evidence="6" key="1">
    <citation type="submission" date="2017-02" db="UniProtKB">
        <authorList>
            <consortium name="WormBaseParasite"/>
        </authorList>
    </citation>
    <scope>IDENTIFICATION</scope>
</reference>
<keyword evidence="5" id="KW-1185">Reference proteome</keyword>
<dbReference type="Proteomes" id="UP000274756">
    <property type="component" value="Unassembled WGS sequence"/>
</dbReference>
<dbReference type="GO" id="GO:0009898">
    <property type="term" value="C:cytoplasmic side of plasma membrane"/>
    <property type="evidence" value="ECO:0007669"/>
    <property type="project" value="TreeGrafter"/>
</dbReference>
<evidence type="ECO:0000313" key="3">
    <source>
        <dbReference type="EMBL" id="VDN51193.1"/>
    </source>
</evidence>
<name>A0A0N4UFP3_DRAME</name>
<dbReference type="OrthoDB" id="5911996at2759"/>
<dbReference type="Gene3D" id="2.70.220.10">
    <property type="entry name" value="Ganglioside GM2 activator"/>
    <property type="match status" value="1"/>
</dbReference>
<evidence type="ECO:0000313" key="5">
    <source>
        <dbReference type="Proteomes" id="UP000274756"/>
    </source>
</evidence>
<feature type="chain" id="PRO_5041080298" evidence="2">
    <location>
        <begin position="27"/>
        <end position="175"/>
    </location>
</feature>
<keyword evidence="1 2" id="KW-0732">Signal</keyword>
<gene>
    <name evidence="3" type="ORF">DME_LOCUS1166</name>
</gene>
<dbReference type="AlphaFoldDB" id="A0A0N4UFP3"/>
<feature type="signal peptide" evidence="2">
    <location>
        <begin position="1"/>
        <end position="26"/>
    </location>
</feature>